<feature type="domain" description="RNA polymerase sigma-70 region 4" evidence="7">
    <location>
        <begin position="100"/>
        <end position="149"/>
    </location>
</feature>
<dbReference type="GO" id="GO:0016987">
    <property type="term" value="F:sigma factor activity"/>
    <property type="evidence" value="ECO:0007669"/>
    <property type="project" value="UniProtKB-KW"/>
</dbReference>
<evidence type="ECO:0000259" key="6">
    <source>
        <dbReference type="Pfam" id="PF04542"/>
    </source>
</evidence>
<dbReference type="InterPro" id="IPR036388">
    <property type="entry name" value="WH-like_DNA-bd_sf"/>
</dbReference>
<gene>
    <name evidence="8" type="ORF">SAMN05444401_3004</name>
</gene>
<evidence type="ECO:0000256" key="1">
    <source>
        <dbReference type="ARBA" id="ARBA00010641"/>
    </source>
</evidence>
<evidence type="ECO:0000256" key="4">
    <source>
        <dbReference type="ARBA" id="ARBA00023125"/>
    </source>
</evidence>
<keyword evidence="2" id="KW-0805">Transcription regulation</keyword>
<keyword evidence="5" id="KW-0804">Transcription</keyword>
<sequence length="151" mass="17710">MKVYSVYKKYNKDFIAYAKSITGNKDIAFDLVQDAYVRALENENIFLNMNEYQIKGWFFTVIKNRNIDFIRKENKVVLFDNDVPEEEIKSFEEEVVMKNLLESLPEKNKQILRLKFNMNLNSNEIGKVLGMSPSTVRSRLSASLKLLKKNL</sequence>
<dbReference type="InterPro" id="IPR013324">
    <property type="entry name" value="RNA_pol_sigma_r3/r4-like"/>
</dbReference>
<dbReference type="SUPFAM" id="SSF88659">
    <property type="entry name" value="Sigma3 and sigma4 domains of RNA polymerase sigma factors"/>
    <property type="match status" value="1"/>
</dbReference>
<dbReference type="NCBIfam" id="TIGR02937">
    <property type="entry name" value="sigma70-ECF"/>
    <property type="match status" value="1"/>
</dbReference>
<feature type="domain" description="RNA polymerase sigma-70 region 2" evidence="6">
    <location>
        <begin position="7"/>
        <end position="75"/>
    </location>
</feature>
<dbReference type="GO" id="GO:0006352">
    <property type="term" value="P:DNA-templated transcription initiation"/>
    <property type="evidence" value="ECO:0007669"/>
    <property type="project" value="InterPro"/>
</dbReference>
<proteinExistence type="inferred from homology"/>
<dbReference type="Pfam" id="PF04542">
    <property type="entry name" value="Sigma70_r2"/>
    <property type="match status" value="1"/>
</dbReference>
<keyword evidence="9" id="KW-1185">Reference proteome</keyword>
<evidence type="ECO:0000256" key="5">
    <source>
        <dbReference type="ARBA" id="ARBA00023163"/>
    </source>
</evidence>
<dbReference type="EMBL" id="FQZO01000005">
    <property type="protein sequence ID" value="SHJ43361.1"/>
    <property type="molecule type" value="Genomic_DNA"/>
</dbReference>
<keyword evidence="3" id="KW-0731">Sigma factor</keyword>
<dbReference type="OrthoDB" id="9795666at2"/>
<dbReference type="RefSeq" id="WP_073008376.1">
    <property type="nucleotide sequence ID" value="NZ_FQZO01000005.1"/>
</dbReference>
<comment type="similarity">
    <text evidence="1">Belongs to the sigma-70 factor family. ECF subfamily.</text>
</comment>
<evidence type="ECO:0000259" key="7">
    <source>
        <dbReference type="Pfam" id="PF04545"/>
    </source>
</evidence>
<dbReference type="Pfam" id="PF04545">
    <property type="entry name" value="Sigma70_r4"/>
    <property type="match status" value="1"/>
</dbReference>
<dbReference type="PANTHER" id="PTHR43133">
    <property type="entry name" value="RNA POLYMERASE ECF-TYPE SIGMA FACTO"/>
    <property type="match status" value="1"/>
</dbReference>
<dbReference type="AlphaFoldDB" id="A0A1M6J9M9"/>
<evidence type="ECO:0000313" key="9">
    <source>
        <dbReference type="Proteomes" id="UP000184080"/>
    </source>
</evidence>
<evidence type="ECO:0000256" key="2">
    <source>
        <dbReference type="ARBA" id="ARBA00023015"/>
    </source>
</evidence>
<dbReference type="GO" id="GO:0003677">
    <property type="term" value="F:DNA binding"/>
    <property type="evidence" value="ECO:0007669"/>
    <property type="project" value="UniProtKB-KW"/>
</dbReference>
<dbReference type="Proteomes" id="UP000184080">
    <property type="component" value="Unassembled WGS sequence"/>
</dbReference>
<keyword evidence="4" id="KW-0238">DNA-binding</keyword>
<dbReference type="CDD" id="cd06171">
    <property type="entry name" value="Sigma70_r4"/>
    <property type="match status" value="1"/>
</dbReference>
<dbReference type="Gene3D" id="1.10.1740.10">
    <property type="match status" value="1"/>
</dbReference>
<organism evidence="8 9">
    <name type="scientific">Clostridium amylolyticum</name>
    <dbReference type="NCBI Taxonomy" id="1121298"/>
    <lineage>
        <taxon>Bacteria</taxon>
        <taxon>Bacillati</taxon>
        <taxon>Bacillota</taxon>
        <taxon>Clostridia</taxon>
        <taxon>Eubacteriales</taxon>
        <taxon>Clostridiaceae</taxon>
        <taxon>Clostridium</taxon>
    </lineage>
</organism>
<accession>A0A1M6J9M9</accession>
<name>A0A1M6J9M9_9CLOT</name>
<evidence type="ECO:0000313" key="8">
    <source>
        <dbReference type="EMBL" id="SHJ43361.1"/>
    </source>
</evidence>
<dbReference type="InterPro" id="IPR013325">
    <property type="entry name" value="RNA_pol_sigma_r2"/>
</dbReference>
<dbReference type="InterPro" id="IPR007630">
    <property type="entry name" value="RNA_pol_sigma70_r4"/>
</dbReference>
<dbReference type="PANTHER" id="PTHR43133:SF8">
    <property type="entry name" value="RNA POLYMERASE SIGMA FACTOR HI_1459-RELATED"/>
    <property type="match status" value="1"/>
</dbReference>
<evidence type="ECO:0000256" key="3">
    <source>
        <dbReference type="ARBA" id="ARBA00023082"/>
    </source>
</evidence>
<protein>
    <submittedName>
        <fullName evidence="8">RNA polymerase sigma factor, sigma-70 family</fullName>
    </submittedName>
</protein>
<dbReference type="STRING" id="1121298.SAMN05444401_3004"/>
<reference evidence="8 9" key="1">
    <citation type="submission" date="2016-11" db="EMBL/GenBank/DDBJ databases">
        <authorList>
            <person name="Jaros S."/>
            <person name="Januszkiewicz K."/>
            <person name="Wedrychowicz H."/>
        </authorList>
    </citation>
    <scope>NUCLEOTIDE SEQUENCE [LARGE SCALE GENOMIC DNA]</scope>
    <source>
        <strain evidence="8 9">DSM 21864</strain>
    </source>
</reference>
<dbReference type="InterPro" id="IPR039425">
    <property type="entry name" value="RNA_pol_sigma-70-like"/>
</dbReference>
<dbReference type="SUPFAM" id="SSF88946">
    <property type="entry name" value="Sigma2 domain of RNA polymerase sigma factors"/>
    <property type="match status" value="1"/>
</dbReference>
<dbReference type="InterPro" id="IPR014284">
    <property type="entry name" value="RNA_pol_sigma-70_dom"/>
</dbReference>
<dbReference type="Gene3D" id="1.10.10.10">
    <property type="entry name" value="Winged helix-like DNA-binding domain superfamily/Winged helix DNA-binding domain"/>
    <property type="match status" value="1"/>
</dbReference>
<dbReference type="InterPro" id="IPR007627">
    <property type="entry name" value="RNA_pol_sigma70_r2"/>
</dbReference>